<gene>
    <name evidence="2" type="ORF">CBI38_35960</name>
</gene>
<dbReference type="KEGG" id="roz:CBI38_35960"/>
<evidence type="ECO:0000313" key="3">
    <source>
        <dbReference type="Proteomes" id="UP000245711"/>
    </source>
</evidence>
<protein>
    <submittedName>
        <fullName evidence="2">Uncharacterized protein</fullName>
    </submittedName>
</protein>
<dbReference type="Proteomes" id="UP000245711">
    <property type="component" value="Plasmid pRB29"/>
</dbReference>
<sequence length="110" mass="12387">MAALCAPDTDEAAQRRIESDVDLLVAFARAYPDASFPIDDETGRSLGLLLIARKEMQVCAPDRGRPRRTPTAIPGRPRHRRRRAASRRGNNTEHSVGPCEVRRQSWRILL</sequence>
<organism evidence="2 3">
    <name type="scientific">Rhodococcus oxybenzonivorans</name>
    <dbReference type="NCBI Taxonomy" id="1990687"/>
    <lineage>
        <taxon>Bacteria</taxon>
        <taxon>Bacillati</taxon>
        <taxon>Actinomycetota</taxon>
        <taxon>Actinomycetes</taxon>
        <taxon>Mycobacteriales</taxon>
        <taxon>Nocardiaceae</taxon>
        <taxon>Rhodococcus</taxon>
    </lineage>
</organism>
<dbReference type="OrthoDB" id="5198010at2"/>
<dbReference type="RefSeq" id="WP_109336224.1">
    <property type="nucleotide sequence ID" value="NZ_CP021356.1"/>
</dbReference>
<geneLocation type="plasmid" evidence="3">
    <name>prb29</name>
</geneLocation>
<keyword evidence="3" id="KW-1185">Reference proteome</keyword>
<reference evidence="2 3" key="1">
    <citation type="submission" date="2017-05" db="EMBL/GenBank/DDBJ databases">
        <title>Isolation of Rhodococcus sp. S2-17 biodegrading of BP-3.</title>
        <authorList>
            <person name="Lee Y."/>
            <person name="Kim K.H."/>
            <person name="Chun B.H."/>
            <person name="Jung H.S."/>
            <person name="Jeon C.O."/>
        </authorList>
    </citation>
    <scope>NUCLEOTIDE SEQUENCE [LARGE SCALE GENOMIC DNA]</scope>
    <source>
        <strain evidence="2 3">S2-17</strain>
        <plasmid evidence="3">prb29</plasmid>
    </source>
</reference>
<feature type="compositionally biased region" description="Basic residues" evidence="1">
    <location>
        <begin position="76"/>
        <end position="86"/>
    </location>
</feature>
<feature type="region of interest" description="Disordered" evidence="1">
    <location>
        <begin position="61"/>
        <end position="98"/>
    </location>
</feature>
<proteinExistence type="predicted"/>
<name>A0A2S2C7E8_9NOCA</name>
<dbReference type="EMBL" id="CP021356">
    <property type="protein sequence ID" value="AWK76806.1"/>
    <property type="molecule type" value="Genomic_DNA"/>
</dbReference>
<keyword evidence="2" id="KW-0614">Plasmid</keyword>
<dbReference type="AlphaFoldDB" id="A0A2S2C7E8"/>
<evidence type="ECO:0000313" key="2">
    <source>
        <dbReference type="EMBL" id="AWK76806.1"/>
    </source>
</evidence>
<accession>A0A2S2C7E8</accession>
<evidence type="ECO:0000256" key="1">
    <source>
        <dbReference type="SAM" id="MobiDB-lite"/>
    </source>
</evidence>